<dbReference type="GO" id="GO:0000278">
    <property type="term" value="P:mitotic cell cycle"/>
    <property type="evidence" value="ECO:0007669"/>
    <property type="project" value="UniProtKB-ARBA"/>
</dbReference>
<dbReference type="InterPro" id="IPR016024">
    <property type="entry name" value="ARM-type_fold"/>
</dbReference>
<sequence length="535" mass="59170">MLANGKLPKKDIPDGPIQDLCKVIDKTPSDEWEDRVDAFSQLVSSIPDGSDYAAEEAWYNSAPILRHIAYPLAELLKDPRSTVVKRACESASELFEKCRGDGRYLLKDIMPAILAVHAQTNHVMRTYVQNMTMDALTVVPCKMAMPTWLDRMKSDKSITVREACAMYLGIGLQEWTEEGYLTVDVYNQVGSALIKAMRDPTQSVRLNAKKALENMHYVQPDIFAKLVDNRSITTDARVRKTLKKIQAGESSGAADDASAASSRVGSVGSRSYLGSTASASGMRKARSPQLRNNSSKIPQTIGVRTPKAPKFVPPAPRGKAGGLGPPVRLTTTTPFQAAAVPDSDDDLFNSTPTPQSAVQDESFQSEDTVDDMPVIANVNDLRETAKMRSKTGRASLLQRRFSRSNIRDENENPDNDTEFLNELLDGKMEERQLNGNTQNPHADEVSSHLPEHMRIAQELLESHKQHVDQIMETLKVEMDALRDFEAVLMEQSENGRPNEEEVLQYFESVGLCLEARTKAGTILQAKMDKISQGSG</sequence>
<dbReference type="GO" id="GO:0000226">
    <property type="term" value="P:microtubule cytoskeleton organization"/>
    <property type="evidence" value="ECO:0007669"/>
    <property type="project" value="TreeGrafter"/>
</dbReference>
<accession>A0AAD2JPP0</accession>
<dbReference type="SUPFAM" id="SSF48371">
    <property type="entry name" value="ARM repeat"/>
    <property type="match status" value="1"/>
</dbReference>
<feature type="compositionally biased region" description="Low complexity" evidence="1">
    <location>
        <begin position="250"/>
        <end position="271"/>
    </location>
</feature>
<dbReference type="InterPro" id="IPR011989">
    <property type="entry name" value="ARM-like"/>
</dbReference>
<evidence type="ECO:0000313" key="4">
    <source>
        <dbReference type="Proteomes" id="UP001295423"/>
    </source>
</evidence>
<dbReference type="PANTHER" id="PTHR21567:SF9">
    <property type="entry name" value="CLIP-ASSOCIATING PROTEIN"/>
    <property type="match status" value="1"/>
</dbReference>
<keyword evidence="4" id="KW-1185">Reference proteome</keyword>
<dbReference type="Pfam" id="PF12348">
    <property type="entry name" value="CLASP_N"/>
    <property type="match status" value="1"/>
</dbReference>
<proteinExistence type="predicted"/>
<dbReference type="GO" id="GO:0005819">
    <property type="term" value="C:spindle"/>
    <property type="evidence" value="ECO:0007669"/>
    <property type="project" value="UniProtKB-ARBA"/>
</dbReference>
<dbReference type="GO" id="GO:0005881">
    <property type="term" value="C:cytoplasmic microtubule"/>
    <property type="evidence" value="ECO:0007669"/>
    <property type="project" value="TreeGrafter"/>
</dbReference>
<dbReference type="InterPro" id="IPR024395">
    <property type="entry name" value="CLASP_N_dom"/>
</dbReference>
<protein>
    <recommendedName>
        <fullName evidence="2">CLASP N-terminal domain-containing protein</fullName>
    </recommendedName>
</protein>
<dbReference type="Proteomes" id="UP001295423">
    <property type="component" value="Unassembled WGS sequence"/>
</dbReference>
<dbReference type="GO" id="GO:0008017">
    <property type="term" value="F:microtubule binding"/>
    <property type="evidence" value="ECO:0007669"/>
    <property type="project" value="TreeGrafter"/>
</dbReference>
<organism evidence="3 4">
    <name type="scientific">Cylindrotheca closterium</name>
    <dbReference type="NCBI Taxonomy" id="2856"/>
    <lineage>
        <taxon>Eukaryota</taxon>
        <taxon>Sar</taxon>
        <taxon>Stramenopiles</taxon>
        <taxon>Ochrophyta</taxon>
        <taxon>Bacillariophyta</taxon>
        <taxon>Bacillariophyceae</taxon>
        <taxon>Bacillariophycidae</taxon>
        <taxon>Bacillariales</taxon>
        <taxon>Bacillariaceae</taxon>
        <taxon>Cylindrotheca</taxon>
    </lineage>
</organism>
<comment type="caution">
    <text evidence="3">The sequence shown here is derived from an EMBL/GenBank/DDBJ whole genome shotgun (WGS) entry which is preliminary data.</text>
</comment>
<dbReference type="Gene3D" id="1.25.10.10">
    <property type="entry name" value="Leucine-rich Repeat Variant"/>
    <property type="match status" value="1"/>
</dbReference>
<dbReference type="AlphaFoldDB" id="A0AAD2JPP0"/>
<dbReference type="EMBL" id="CAKOGP040002491">
    <property type="protein sequence ID" value="CAJ1970270.1"/>
    <property type="molecule type" value="Genomic_DNA"/>
</dbReference>
<name>A0AAD2JPP0_9STRA</name>
<feature type="region of interest" description="Disordered" evidence="1">
    <location>
        <begin position="246"/>
        <end position="330"/>
    </location>
</feature>
<gene>
    <name evidence="3" type="ORF">CYCCA115_LOCUS24290</name>
</gene>
<reference evidence="3" key="1">
    <citation type="submission" date="2023-08" db="EMBL/GenBank/DDBJ databases">
        <authorList>
            <person name="Audoor S."/>
            <person name="Bilcke G."/>
        </authorList>
    </citation>
    <scope>NUCLEOTIDE SEQUENCE</scope>
</reference>
<feature type="compositionally biased region" description="Polar residues" evidence="1">
    <location>
        <begin position="289"/>
        <end position="298"/>
    </location>
</feature>
<evidence type="ECO:0000256" key="1">
    <source>
        <dbReference type="SAM" id="MobiDB-lite"/>
    </source>
</evidence>
<dbReference type="PANTHER" id="PTHR21567">
    <property type="entry name" value="CLASP"/>
    <property type="match status" value="1"/>
</dbReference>
<evidence type="ECO:0000313" key="3">
    <source>
        <dbReference type="EMBL" id="CAJ1970270.1"/>
    </source>
</evidence>
<feature type="domain" description="CLASP N-terminal" evidence="2">
    <location>
        <begin position="19"/>
        <end position="237"/>
    </location>
</feature>
<evidence type="ECO:0000259" key="2">
    <source>
        <dbReference type="Pfam" id="PF12348"/>
    </source>
</evidence>